<reference evidence="1" key="1">
    <citation type="submission" date="2024-05" db="EMBL/GenBank/DDBJ databases">
        <title>Isolation and characterization of Sporomusa carbonis sp. nov., a carboxydotrophic hydrogenogen in the genus of Sporomusa isolated from a charcoal burning pile.</title>
        <authorList>
            <person name="Boeer T."/>
            <person name="Rosenbaum F."/>
            <person name="Eysell L."/>
            <person name="Mueller V."/>
            <person name="Daniel R."/>
            <person name="Poehlein A."/>
        </authorList>
    </citation>
    <scope>NUCLEOTIDE SEQUENCE [LARGE SCALE GENOMIC DNA]</scope>
    <source>
        <strain evidence="1">DSM 3132</strain>
    </source>
</reference>
<evidence type="ECO:0000313" key="1">
    <source>
        <dbReference type="EMBL" id="XFO75037.1"/>
    </source>
</evidence>
<dbReference type="EMBL" id="CP155571">
    <property type="protein sequence ID" value="XFO75037.1"/>
    <property type="molecule type" value="Genomic_DNA"/>
</dbReference>
<dbReference type="RefSeq" id="WP_093796637.1">
    <property type="nucleotide sequence ID" value="NZ_CP155571.1"/>
</dbReference>
<dbReference type="Proteomes" id="UP000216052">
    <property type="component" value="Chromosome"/>
</dbReference>
<proteinExistence type="predicted"/>
<organism evidence="1 2">
    <name type="scientific">Sporomusa acidovorans (strain ATCC 49682 / DSM 3132 / Mol)</name>
    <dbReference type="NCBI Taxonomy" id="1123286"/>
    <lineage>
        <taxon>Bacteria</taxon>
        <taxon>Bacillati</taxon>
        <taxon>Bacillota</taxon>
        <taxon>Negativicutes</taxon>
        <taxon>Selenomonadales</taxon>
        <taxon>Sporomusaceae</taxon>
        <taxon>Sporomusa</taxon>
    </lineage>
</organism>
<evidence type="ECO:0000313" key="2">
    <source>
        <dbReference type="Proteomes" id="UP000216052"/>
    </source>
</evidence>
<gene>
    <name evidence="1" type="ORF">SPACI_051480</name>
</gene>
<protein>
    <submittedName>
        <fullName evidence="1">Uncharacterized protein</fullName>
    </submittedName>
</protein>
<accession>A0ABZ3J9D5</accession>
<name>A0ABZ3J9D5_SPOA4</name>
<sequence length="226" mass="25704">MIAGGSKNIKTDEIGIVIQGPTAYVDPVVQCYSRANHVLWSTWEDEPEANFRVIKDSGMKLNLTPKPAFTGYWNINLQCLSTYTGILELAKDPRLKYFVKIRSDIVVDNIENFIEEVKIALAETPIAFLGYIEDEGGYLLDYIVAGSLSAMLTFWTPEIKSDSGFPAPEIWLQNRAFPLLREGNAIDAFRNYFPYIKLKGYTLYFYKKNRSINEIAASDGRYKVKE</sequence>
<keyword evidence="2" id="KW-1185">Reference proteome</keyword>